<organism evidence="1 2">
    <name type="scientific">Elongatibacter sediminis</name>
    <dbReference type="NCBI Taxonomy" id="3119006"/>
    <lineage>
        <taxon>Bacteria</taxon>
        <taxon>Pseudomonadati</taxon>
        <taxon>Pseudomonadota</taxon>
        <taxon>Gammaproteobacteria</taxon>
        <taxon>Chromatiales</taxon>
        <taxon>Wenzhouxiangellaceae</taxon>
        <taxon>Elongatibacter</taxon>
    </lineage>
</organism>
<evidence type="ECO:0000313" key="2">
    <source>
        <dbReference type="Proteomes" id="UP001359886"/>
    </source>
</evidence>
<protein>
    <submittedName>
        <fullName evidence="1">Uncharacterized protein</fullName>
    </submittedName>
</protein>
<dbReference type="EMBL" id="JAZHOG010000014">
    <property type="protein sequence ID" value="MEJ8569466.1"/>
    <property type="molecule type" value="Genomic_DNA"/>
</dbReference>
<dbReference type="RefSeq" id="WP_354696791.1">
    <property type="nucleotide sequence ID" value="NZ_JAZHOG010000014.1"/>
</dbReference>
<comment type="caution">
    <text evidence="1">The sequence shown here is derived from an EMBL/GenBank/DDBJ whole genome shotgun (WGS) entry which is preliminary data.</text>
</comment>
<name>A0AAW9RPM1_9GAMM</name>
<reference evidence="1 2" key="1">
    <citation type="submission" date="2024-02" db="EMBL/GenBank/DDBJ databases">
        <title>A novel Wenzhouxiangellaceae bacterium, isolated from coastal sediments.</title>
        <authorList>
            <person name="Du Z.-J."/>
            <person name="Ye Y.-Q."/>
            <person name="Zhang X.-Y."/>
        </authorList>
    </citation>
    <scope>NUCLEOTIDE SEQUENCE [LARGE SCALE GENOMIC DNA]</scope>
    <source>
        <strain evidence="1 2">CH-27</strain>
    </source>
</reference>
<proteinExistence type="predicted"/>
<dbReference type="AlphaFoldDB" id="A0AAW9RPM1"/>
<evidence type="ECO:0000313" key="1">
    <source>
        <dbReference type="EMBL" id="MEJ8569466.1"/>
    </source>
</evidence>
<gene>
    <name evidence="1" type="ORF">V3330_17700</name>
</gene>
<sequence length="69" mass="8032">MSDKIREIQGYAIVVDKILFVTRVFEAEGEEGFQFNIAFTGEKRLAPRFSTRHEAELEREMLLKAIREA</sequence>
<accession>A0AAW9RPM1</accession>
<dbReference type="Proteomes" id="UP001359886">
    <property type="component" value="Unassembled WGS sequence"/>
</dbReference>
<keyword evidence="2" id="KW-1185">Reference proteome</keyword>